<evidence type="ECO:0000256" key="8">
    <source>
        <dbReference type="ARBA" id="ARBA00022837"/>
    </source>
</evidence>
<feature type="transmembrane region" description="Helical" evidence="16">
    <location>
        <begin position="30"/>
        <end position="52"/>
    </location>
</feature>
<keyword evidence="3" id="KW-0813">Transport</keyword>
<name>A0A672JA18_SALFA</name>
<dbReference type="GO" id="GO:0006874">
    <property type="term" value="P:intracellular calcium ion homeostasis"/>
    <property type="evidence" value="ECO:0007669"/>
    <property type="project" value="TreeGrafter"/>
</dbReference>
<evidence type="ECO:0000256" key="14">
    <source>
        <dbReference type="ARBA" id="ARBA00033627"/>
    </source>
</evidence>
<evidence type="ECO:0000256" key="13">
    <source>
        <dbReference type="ARBA" id="ARBA00023180"/>
    </source>
</evidence>
<feature type="transmembrane region" description="Helical" evidence="16">
    <location>
        <begin position="422"/>
        <end position="438"/>
    </location>
</feature>
<gene>
    <name evidence="18" type="primary">LOC115386014</name>
</gene>
<dbReference type="GO" id="GO:0005886">
    <property type="term" value="C:plasma membrane"/>
    <property type="evidence" value="ECO:0007669"/>
    <property type="project" value="TreeGrafter"/>
</dbReference>
<feature type="transmembrane region" description="Helical" evidence="16">
    <location>
        <begin position="123"/>
        <end position="141"/>
    </location>
</feature>
<dbReference type="Proteomes" id="UP000472267">
    <property type="component" value="Chromosome 3"/>
</dbReference>
<evidence type="ECO:0000256" key="4">
    <source>
        <dbReference type="ARBA" id="ARBA00022449"/>
    </source>
</evidence>
<comment type="catalytic activity">
    <reaction evidence="14">
        <text>Ca(2+)(out) + K(+)(out) + 4 Na(+)(in) = Ca(2+)(in) + K(+)(in) + 4 Na(+)(out)</text>
        <dbReference type="Rhea" id="RHEA:69967"/>
        <dbReference type="ChEBI" id="CHEBI:29101"/>
        <dbReference type="ChEBI" id="CHEBI:29103"/>
        <dbReference type="ChEBI" id="CHEBI:29108"/>
    </reaction>
</comment>
<keyword evidence="4" id="KW-0050">Antiport</keyword>
<keyword evidence="13" id="KW-0325">Glycoprotein</keyword>
<dbReference type="PANTHER" id="PTHR10846">
    <property type="entry name" value="SODIUM/POTASSIUM/CALCIUM EXCHANGER"/>
    <property type="match status" value="1"/>
</dbReference>
<dbReference type="GO" id="GO:0015293">
    <property type="term" value="F:symporter activity"/>
    <property type="evidence" value="ECO:0007669"/>
    <property type="project" value="UniProtKB-KW"/>
</dbReference>
<feature type="transmembrane region" description="Helical" evidence="16">
    <location>
        <begin position="450"/>
        <end position="473"/>
    </location>
</feature>
<dbReference type="Gene3D" id="1.20.1420.30">
    <property type="entry name" value="NCX, central ion-binding region"/>
    <property type="match status" value="2"/>
</dbReference>
<proteinExistence type="inferred from homology"/>
<keyword evidence="11" id="KW-0406">Ion transport</keyword>
<evidence type="ECO:0000313" key="18">
    <source>
        <dbReference type="Ensembl" id="ENSSFAP00005050129.1"/>
    </source>
</evidence>
<comment type="subcellular location">
    <subcellularLocation>
        <location evidence="1">Membrane</location>
        <topology evidence="1">Multi-pass membrane protein</topology>
    </subcellularLocation>
</comment>
<organism evidence="18 19">
    <name type="scientific">Salarias fasciatus</name>
    <name type="common">Jewelled blenny</name>
    <name type="synonym">Blennius fasciatus</name>
    <dbReference type="NCBI Taxonomy" id="181472"/>
    <lineage>
        <taxon>Eukaryota</taxon>
        <taxon>Metazoa</taxon>
        <taxon>Chordata</taxon>
        <taxon>Craniata</taxon>
        <taxon>Vertebrata</taxon>
        <taxon>Euteleostomi</taxon>
        <taxon>Actinopterygii</taxon>
        <taxon>Neopterygii</taxon>
        <taxon>Teleostei</taxon>
        <taxon>Neoteleostei</taxon>
        <taxon>Acanthomorphata</taxon>
        <taxon>Ovalentaria</taxon>
        <taxon>Blenniimorphae</taxon>
        <taxon>Blenniiformes</taxon>
        <taxon>Blennioidei</taxon>
        <taxon>Blenniidae</taxon>
        <taxon>Salariinae</taxon>
        <taxon>Salarias</taxon>
    </lineage>
</organism>
<evidence type="ECO:0000259" key="17">
    <source>
        <dbReference type="Pfam" id="PF01699"/>
    </source>
</evidence>
<evidence type="ECO:0000256" key="9">
    <source>
        <dbReference type="ARBA" id="ARBA00022847"/>
    </source>
</evidence>
<protein>
    <recommendedName>
        <fullName evidence="17">Sodium/calcium exchanger membrane region domain-containing protein</fullName>
    </recommendedName>
</protein>
<evidence type="ECO:0000256" key="10">
    <source>
        <dbReference type="ARBA" id="ARBA00022989"/>
    </source>
</evidence>
<evidence type="ECO:0000256" key="1">
    <source>
        <dbReference type="ARBA" id="ARBA00004141"/>
    </source>
</evidence>
<dbReference type="Ensembl" id="ENSSFAT00005051760.1">
    <property type="protein sequence ID" value="ENSSFAP00005050129.1"/>
    <property type="gene ID" value="ENSSFAG00005024189.1"/>
</dbReference>
<reference evidence="18" key="1">
    <citation type="submission" date="2019-06" db="EMBL/GenBank/DDBJ databases">
        <authorList>
            <consortium name="Wellcome Sanger Institute Data Sharing"/>
        </authorList>
    </citation>
    <scope>NUCLEOTIDE SEQUENCE [LARGE SCALE GENOMIC DNA]</scope>
</reference>
<dbReference type="InterPro" id="IPR004481">
    <property type="entry name" value="K/Na/Ca-exchanger"/>
</dbReference>
<feature type="transmembrane region" description="Helical" evidence="16">
    <location>
        <begin position="519"/>
        <end position="540"/>
    </location>
</feature>
<evidence type="ECO:0000256" key="11">
    <source>
        <dbReference type="ARBA" id="ARBA00023065"/>
    </source>
</evidence>
<keyword evidence="7" id="KW-0677">Repeat</keyword>
<comment type="similarity">
    <text evidence="2">Belongs to the Ca(2+):cation antiporter (CaCA) (TC 2.A.19) family. SLC24A subfamily.</text>
</comment>
<keyword evidence="9" id="KW-0769">Symport</keyword>
<keyword evidence="19" id="KW-1185">Reference proteome</keyword>
<dbReference type="FunFam" id="1.20.1420.30:FF:000002">
    <property type="entry name" value="Sodium/potassium/calcium exchanger 2 isoform 1"/>
    <property type="match status" value="1"/>
</dbReference>
<evidence type="ECO:0000256" key="16">
    <source>
        <dbReference type="SAM" id="Phobius"/>
    </source>
</evidence>
<feature type="transmembrane region" description="Helical" evidence="16">
    <location>
        <begin position="226"/>
        <end position="245"/>
    </location>
</feature>
<dbReference type="InterPro" id="IPR044880">
    <property type="entry name" value="NCX_ion-bd_dom_sf"/>
</dbReference>
<evidence type="ECO:0000256" key="3">
    <source>
        <dbReference type="ARBA" id="ARBA00022448"/>
    </source>
</evidence>
<feature type="transmembrane region" description="Helical" evidence="16">
    <location>
        <begin position="582"/>
        <end position="601"/>
    </location>
</feature>
<dbReference type="NCBIfam" id="TIGR00367">
    <property type="entry name" value="calcium/sodium antiporter"/>
    <property type="match status" value="1"/>
</dbReference>
<dbReference type="PANTHER" id="PTHR10846:SF41">
    <property type="entry name" value="SODIUM_POTASSIUM_CALCIUM EXCHANGER 2"/>
    <property type="match status" value="1"/>
</dbReference>
<evidence type="ECO:0000256" key="15">
    <source>
        <dbReference type="SAM" id="MobiDB-lite"/>
    </source>
</evidence>
<feature type="domain" description="Sodium/calcium exchanger membrane region" evidence="17">
    <location>
        <begin position="451"/>
        <end position="599"/>
    </location>
</feature>
<feature type="region of interest" description="Disordered" evidence="15">
    <location>
        <begin position="362"/>
        <end position="412"/>
    </location>
</feature>
<keyword evidence="6 16" id="KW-0812">Transmembrane</keyword>
<feature type="domain" description="Sodium/calcium exchanger membrane region" evidence="17">
    <location>
        <begin position="128"/>
        <end position="268"/>
    </location>
</feature>
<sequence>PSFYLPGRSMLGPACTRLGRRCLRKKLRPVRILGFVLSLVVVSAVSVSAFTWSSGGLGEPALRQESLHESAPHRTLLFTQHKRDANVSADMPIAMKSTANSNESQGDYPPDIFSLRERRQGAVVLHMFGMIYMFIALAIVCDEFFVPALTVITEKLTISDDVAGATFMAAGGSAPELFTSIIGVFISHSNVGIGTIVGSAVFNILFVIGMCAIFSKEILNLTWWPLFRDVSFYILDLIMLIIFFLDNVISIWESITLLSAYAAYVIFMKCNSTVEGFVKDCMHKNQVVEVEVQPKQAAAKQDARPRLQRGGSSASLHNSLMRNSIFQLMIHTLDPLSEGKFREKASILHKIAKKKCQVEDSEKANGVASRSDKNLPNSSSVEVEVTPPMNGTAGQEGETAEDEEEEDQPLSLSWPESARKRFTYLLIMPIVLPLWLTLPDVRKTASKKFFPITFLGAICWIAAFSYLMVWWAHQVGETIGITEEIMGLTILAAGTSIPDLITSVIVARKGLGDMAVSSSVGSNIFDITVGLPFPWLLWSFFSGLRPVQVSSNGLFCAIVLLFLMLLFVIISIAACKWRMSKLLGFIMFMLYFVFLVVSVMLEDKVITCPVSV</sequence>
<evidence type="ECO:0000256" key="7">
    <source>
        <dbReference type="ARBA" id="ARBA00022737"/>
    </source>
</evidence>
<keyword evidence="5" id="KW-0109">Calcium transport</keyword>
<dbReference type="Pfam" id="PF01699">
    <property type="entry name" value="Na_Ca_ex"/>
    <property type="match status" value="2"/>
</dbReference>
<evidence type="ECO:0000313" key="19">
    <source>
        <dbReference type="Proteomes" id="UP000472267"/>
    </source>
</evidence>
<feature type="transmembrane region" description="Helical" evidence="16">
    <location>
        <begin position="192"/>
        <end position="214"/>
    </location>
</feature>
<dbReference type="AlphaFoldDB" id="A0A672JA18"/>
<keyword evidence="8" id="KW-0106">Calcium</keyword>
<dbReference type="GO" id="GO:0008273">
    <property type="term" value="F:calcium, potassium:sodium antiporter activity"/>
    <property type="evidence" value="ECO:0007669"/>
    <property type="project" value="TreeGrafter"/>
</dbReference>
<keyword evidence="10 16" id="KW-1133">Transmembrane helix</keyword>
<feature type="transmembrane region" description="Helical" evidence="16">
    <location>
        <begin position="162"/>
        <end position="186"/>
    </location>
</feature>
<dbReference type="InterPro" id="IPR004837">
    <property type="entry name" value="NaCa_Exmemb"/>
</dbReference>
<evidence type="ECO:0000256" key="5">
    <source>
        <dbReference type="ARBA" id="ARBA00022568"/>
    </source>
</evidence>
<feature type="compositionally biased region" description="Acidic residues" evidence="15">
    <location>
        <begin position="398"/>
        <end position="408"/>
    </location>
</feature>
<evidence type="ECO:0000256" key="12">
    <source>
        <dbReference type="ARBA" id="ARBA00023136"/>
    </source>
</evidence>
<reference evidence="18" key="2">
    <citation type="submission" date="2025-08" db="UniProtKB">
        <authorList>
            <consortium name="Ensembl"/>
        </authorList>
    </citation>
    <scope>IDENTIFICATION</scope>
</reference>
<evidence type="ECO:0000256" key="2">
    <source>
        <dbReference type="ARBA" id="ARBA00005364"/>
    </source>
</evidence>
<evidence type="ECO:0000256" key="6">
    <source>
        <dbReference type="ARBA" id="ARBA00022692"/>
    </source>
</evidence>
<feature type="transmembrane region" description="Helical" evidence="16">
    <location>
        <begin position="552"/>
        <end position="575"/>
    </location>
</feature>
<keyword evidence="12 16" id="KW-0472">Membrane</keyword>
<dbReference type="FunFam" id="1.20.1420.30:FF:000004">
    <property type="entry name" value="Sodium/potassium/calcium exchanger 2 isoform 1"/>
    <property type="match status" value="1"/>
</dbReference>
<accession>A0A672JA18</accession>
<dbReference type="GO" id="GO:0060291">
    <property type="term" value="P:long-term synaptic potentiation"/>
    <property type="evidence" value="ECO:0007669"/>
    <property type="project" value="TreeGrafter"/>
</dbReference>
<dbReference type="GO" id="GO:0005262">
    <property type="term" value="F:calcium channel activity"/>
    <property type="evidence" value="ECO:0007669"/>
    <property type="project" value="TreeGrafter"/>
</dbReference>
<dbReference type="GO" id="GO:0060292">
    <property type="term" value="P:long-term synaptic depression"/>
    <property type="evidence" value="ECO:0007669"/>
    <property type="project" value="TreeGrafter"/>
</dbReference>
<reference evidence="18" key="3">
    <citation type="submission" date="2025-09" db="UniProtKB">
        <authorList>
            <consortium name="Ensembl"/>
        </authorList>
    </citation>
    <scope>IDENTIFICATION</scope>
</reference>